<keyword evidence="3" id="KW-1185">Reference proteome</keyword>
<dbReference type="EMBL" id="RCZD01000002">
    <property type="protein sequence ID" value="TPG64090.1"/>
    <property type="molecule type" value="Genomic_DNA"/>
</dbReference>
<evidence type="ECO:0000313" key="2">
    <source>
        <dbReference type="EMBL" id="TPG64090.1"/>
    </source>
</evidence>
<keyword evidence="1" id="KW-1133">Transmembrane helix</keyword>
<dbReference type="Proteomes" id="UP000317663">
    <property type="component" value="Unassembled WGS sequence"/>
</dbReference>
<protein>
    <submittedName>
        <fullName evidence="2">Uncharacterized protein</fullName>
    </submittedName>
</protein>
<keyword evidence="1" id="KW-0812">Transmembrane</keyword>
<accession>A0A502GS48</accession>
<name>A0A502GS48_9GAMM</name>
<reference evidence="2 3" key="1">
    <citation type="journal article" date="2019" name="Environ. Microbiol.">
        <title>Species interactions and distinct microbial communities in high Arctic permafrost affected cryosols are associated with the CH4 and CO2 gas fluxes.</title>
        <authorList>
            <person name="Altshuler I."/>
            <person name="Hamel J."/>
            <person name="Turney S."/>
            <person name="Magnuson E."/>
            <person name="Levesque R."/>
            <person name="Greer C."/>
            <person name="Whyte L.G."/>
        </authorList>
    </citation>
    <scope>NUCLEOTIDE SEQUENCE [LARGE SCALE GENOMIC DNA]</scope>
    <source>
        <strain evidence="2 3">E4</strain>
    </source>
</reference>
<organism evidence="2 3">
    <name type="scientific">Ewingella americana</name>
    <dbReference type="NCBI Taxonomy" id="41202"/>
    <lineage>
        <taxon>Bacteria</taxon>
        <taxon>Pseudomonadati</taxon>
        <taxon>Pseudomonadota</taxon>
        <taxon>Gammaproteobacteria</taxon>
        <taxon>Enterobacterales</taxon>
        <taxon>Yersiniaceae</taxon>
        <taxon>Ewingella</taxon>
    </lineage>
</organism>
<sequence>MAKFIRDYKGAFRRNRYIGLGLRKWIFFTLKSALLFLVLILAFSVLQYAVIFGTPLFDYLTATGVRISSICGILASLIVSFGPSMLYSIRYCVR</sequence>
<keyword evidence="1" id="KW-0472">Membrane</keyword>
<feature type="transmembrane region" description="Helical" evidence="1">
    <location>
        <begin position="33"/>
        <end position="53"/>
    </location>
</feature>
<dbReference type="AlphaFoldDB" id="A0A502GS48"/>
<proteinExistence type="predicted"/>
<dbReference type="OrthoDB" id="9922597at2"/>
<gene>
    <name evidence="2" type="ORF">EAH77_04515</name>
</gene>
<evidence type="ECO:0000256" key="1">
    <source>
        <dbReference type="SAM" id="Phobius"/>
    </source>
</evidence>
<evidence type="ECO:0000313" key="3">
    <source>
        <dbReference type="Proteomes" id="UP000317663"/>
    </source>
</evidence>
<feature type="transmembrane region" description="Helical" evidence="1">
    <location>
        <begin position="65"/>
        <end position="89"/>
    </location>
</feature>
<comment type="caution">
    <text evidence="2">The sequence shown here is derived from an EMBL/GenBank/DDBJ whole genome shotgun (WGS) entry which is preliminary data.</text>
</comment>